<dbReference type="Proteomes" id="UP000829992">
    <property type="component" value="Chromosome"/>
</dbReference>
<name>A0ABY4PPJ3_9ACTN</name>
<dbReference type="Pfam" id="PF03861">
    <property type="entry name" value="ANTAR"/>
    <property type="match status" value="1"/>
</dbReference>
<dbReference type="InterPro" id="IPR005561">
    <property type="entry name" value="ANTAR"/>
</dbReference>
<proteinExistence type="predicted"/>
<dbReference type="SMART" id="SM01012">
    <property type="entry name" value="ANTAR"/>
    <property type="match status" value="1"/>
</dbReference>
<evidence type="ECO:0000313" key="3">
    <source>
        <dbReference type="Proteomes" id="UP000829992"/>
    </source>
</evidence>
<accession>A0ABY4PPJ3</accession>
<gene>
    <name evidence="2" type="ORF">M4V62_09565</name>
</gene>
<dbReference type="Gene3D" id="1.10.10.10">
    <property type="entry name" value="Winged helix-like DNA-binding domain superfamily/Winged helix DNA-binding domain"/>
    <property type="match status" value="1"/>
</dbReference>
<dbReference type="InterPro" id="IPR036388">
    <property type="entry name" value="WH-like_DNA-bd_sf"/>
</dbReference>
<dbReference type="EMBL" id="CP097289">
    <property type="protein sequence ID" value="UQT55325.1"/>
    <property type="molecule type" value="Genomic_DNA"/>
</dbReference>
<reference evidence="2 3" key="1">
    <citation type="submission" date="2022-05" db="EMBL/GenBank/DDBJ databases">
        <authorList>
            <person name="Zhou X."/>
            <person name="Li K."/>
            <person name="Man Y."/>
        </authorList>
    </citation>
    <scope>NUCLEOTIDE SEQUENCE [LARGE SCALE GENOMIC DNA]</scope>
    <source>
        <strain evidence="2 3">MS405</strain>
    </source>
</reference>
<dbReference type="SUPFAM" id="SSF52172">
    <property type="entry name" value="CheY-like"/>
    <property type="match status" value="1"/>
</dbReference>
<protein>
    <submittedName>
        <fullName evidence="2">ANTAR domain-containing protein</fullName>
    </submittedName>
</protein>
<dbReference type="PROSITE" id="PS50921">
    <property type="entry name" value="ANTAR"/>
    <property type="match status" value="1"/>
</dbReference>
<dbReference type="InterPro" id="IPR011006">
    <property type="entry name" value="CheY-like_superfamily"/>
</dbReference>
<organism evidence="2 3">
    <name type="scientific">Streptomyces durmitorensis</name>
    <dbReference type="NCBI Taxonomy" id="319947"/>
    <lineage>
        <taxon>Bacteria</taxon>
        <taxon>Bacillati</taxon>
        <taxon>Actinomycetota</taxon>
        <taxon>Actinomycetes</taxon>
        <taxon>Kitasatosporales</taxon>
        <taxon>Streptomycetaceae</taxon>
        <taxon>Streptomyces</taxon>
    </lineage>
</organism>
<feature type="domain" description="ANTAR" evidence="1">
    <location>
        <begin position="29"/>
        <end position="90"/>
    </location>
</feature>
<keyword evidence="3" id="KW-1185">Reference proteome</keyword>
<sequence>MQRTLRTYEERWSRKESLVWHESNPSGEVETLRSENVELRRRLRRRAVTIRAQGVVMALVPCSSAHAKDFLADLADHCGLTVRDVARALVGALEGRPLTAKMQRELGSAVVRLKDGAPA</sequence>
<evidence type="ECO:0000313" key="2">
    <source>
        <dbReference type="EMBL" id="UQT55325.1"/>
    </source>
</evidence>
<evidence type="ECO:0000259" key="1">
    <source>
        <dbReference type="PROSITE" id="PS50921"/>
    </source>
</evidence>
<dbReference type="RefSeq" id="WP_249586814.1">
    <property type="nucleotide sequence ID" value="NZ_BAAAQL010000008.1"/>
</dbReference>